<evidence type="ECO:0000313" key="7">
    <source>
        <dbReference type="Proteomes" id="UP000461768"/>
    </source>
</evidence>
<keyword evidence="4 6" id="KW-0067">ATP-binding</keyword>
<dbReference type="PROSITE" id="PS50893">
    <property type="entry name" value="ABC_TRANSPORTER_2"/>
    <property type="match status" value="1"/>
</dbReference>
<dbReference type="GO" id="GO:0005524">
    <property type="term" value="F:ATP binding"/>
    <property type="evidence" value="ECO:0007669"/>
    <property type="project" value="UniProtKB-KW"/>
</dbReference>
<dbReference type="Proteomes" id="UP000461768">
    <property type="component" value="Unassembled WGS sequence"/>
</dbReference>
<evidence type="ECO:0000259" key="5">
    <source>
        <dbReference type="PROSITE" id="PS50893"/>
    </source>
</evidence>
<feature type="domain" description="ABC transporter" evidence="5">
    <location>
        <begin position="10"/>
        <end position="255"/>
    </location>
</feature>
<dbReference type="PANTHER" id="PTHR43776:SF12">
    <property type="entry name" value="OLIGOPEPTIDE ABC TRANSPORTER, ATP-BINDING PROTEIN"/>
    <property type="match status" value="1"/>
</dbReference>
<dbReference type="Pfam" id="PF00005">
    <property type="entry name" value="ABC_tran"/>
    <property type="match status" value="1"/>
</dbReference>
<dbReference type="SUPFAM" id="SSF52540">
    <property type="entry name" value="P-loop containing nucleoside triphosphate hydrolases"/>
    <property type="match status" value="1"/>
</dbReference>
<dbReference type="InterPro" id="IPR013563">
    <property type="entry name" value="Oligopep_ABC_C"/>
</dbReference>
<evidence type="ECO:0000256" key="1">
    <source>
        <dbReference type="ARBA" id="ARBA00005417"/>
    </source>
</evidence>
<comment type="similarity">
    <text evidence="1">Belongs to the ABC transporter superfamily.</text>
</comment>
<dbReference type="SMART" id="SM00382">
    <property type="entry name" value="AAA"/>
    <property type="match status" value="1"/>
</dbReference>
<dbReference type="Gene3D" id="3.40.50.300">
    <property type="entry name" value="P-loop containing nucleotide triphosphate hydrolases"/>
    <property type="match status" value="1"/>
</dbReference>
<protein>
    <submittedName>
        <fullName evidence="6">ABC transporter ATP-binding protein</fullName>
    </submittedName>
</protein>
<dbReference type="Pfam" id="PF08352">
    <property type="entry name" value="oligo_HPY"/>
    <property type="match status" value="1"/>
</dbReference>
<sequence length="333" mass="37512">MAENNTQPLLEVKNLKKYFKLKTKGTLHAVDNVSFNILPGETVGLVGESGCGKSTVGNLLMKLLSTTEGEVRFKGENIIGTKGAKDMEFRKKMQIIFQDPFSSLNPQKTVRTILAEPFTIHKLCKTQEEMNKKIEYYAALVGLEEYVLDKFPHELDGGRRQLVGIARALTLSPEFIVCDEPVSSLDVSIQANIINLLMDLQKKFNLSYLFISHDLSVVRHISNRIAVMYLGQIVEIAETDEIFNNTLHPYSLALLSAVPKIDLDNKSQRIILNGDVPNPINPPSGCRFAARCWMAKDICKQKSPVLTEVEPNHCVACHFYKESRQEMKKRNTQ</sequence>
<gene>
    <name evidence="6" type="ORF">F7O84_15140</name>
</gene>
<dbReference type="GO" id="GO:0055085">
    <property type="term" value="P:transmembrane transport"/>
    <property type="evidence" value="ECO:0007669"/>
    <property type="project" value="UniProtKB-ARBA"/>
</dbReference>
<dbReference type="EMBL" id="WAGX01000007">
    <property type="protein sequence ID" value="KAB1435717.1"/>
    <property type="molecule type" value="Genomic_DNA"/>
</dbReference>
<dbReference type="InterPro" id="IPR003593">
    <property type="entry name" value="AAA+_ATPase"/>
</dbReference>
<dbReference type="CDD" id="cd03257">
    <property type="entry name" value="ABC_NikE_OppD_transporters"/>
    <property type="match status" value="1"/>
</dbReference>
<name>A0A7V7QHX2_9FIRM</name>
<dbReference type="OrthoDB" id="9802264at2"/>
<comment type="caution">
    <text evidence="6">The sequence shown here is derived from an EMBL/GenBank/DDBJ whole genome shotgun (WGS) entry which is preliminary data.</text>
</comment>
<dbReference type="FunFam" id="3.40.50.300:FF:000016">
    <property type="entry name" value="Oligopeptide ABC transporter ATP-binding component"/>
    <property type="match status" value="1"/>
</dbReference>
<evidence type="ECO:0000256" key="3">
    <source>
        <dbReference type="ARBA" id="ARBA00022741"/>
    </source>
</evidence>
<dbReference type="InterPro" id="IPR050319">
    <property type="entry name" value="ABC_transp_ATP-bind"/>
</dbReference>
<keyword evidence="2" id="KW-0813">Transport</keyword>
<evidence type="ECO:0000256" key="2">
    <source>
        <dbReference type="ARBA" id="ARBA00022448"/>
    </source>
</evidence>
<keyword evidence="3" id="KW-0547">Nucleotide-binding</keyword>
<dbReference type="NCBIfam" id="TIGR01727">
    <property type="entry name" value="oligo_HPY"/>
    <property type="match status" value="1"/>
</dbReference>
<dbReference type="PANTHER" id="PTHR43776">
    <property type="entry name" value="TRANSPORT ATP-BINDING PROTEIN"/>
    <property type="match status" value="1"/>
</dbReference>
<evidence type="ECO:0000256" key="4">
    <source>
        <dbReference type="ARBA" id="ARBA00022840"/>
    </source>
</evidence>
<keyword evidence="7" id="KW-1185">Reference proteome</keyword>
<evidence type="ECO:0000313" key="6">
    <source>
        <dbReference type="EMBL" id="KAB1435717.1"/>
    </source>
</evidence>
<accession>A0A7V7QHX2</accession>
<reference evidence="6 7" key="1">
    <citation type="submission" date="2019-09" db="EMBL/GenBank/DDBJ databases">
        <authorList>
            <person name="Valk L.C."/>
        </authorList>
    </citation>
    <scope>NUCLEOTIDE SEQUENCE [LARGE SCALE GENOMIC DNA]</scope>
    <source>
        <strain evidence="6">GalUA</strain>
    </source>
</reference>
<reference evidence="6 7" key="2">
    <citation type="submission" date="2020-02" db="EMBL/GenBank/DDBJ databases">
        <title>Candidatus Galacturonibacter soehngenii shows hetero-acetogenic catabolism of galacturonic acid but lacks a canonical carbon monoxide dehydrogenase/acetyl-CoA synthase complex.</title>
        <authorList>
            <person name="Diender M."/>
            <person name="Stouten G.R."/>
            <person name="Petersen J.F."/>
            <person name="Nielsen P.H."/>
            <person name="Dueholm M.S."/>
            <person name="Pronk J.T."/>
            <person name="Van Loosdrecht M.C.M."/>
        </authorList>
    </citation>
    <scope>NUCLEOTIDE SEQUENCE [LARGE SCALE GENOMIC DNA]</scope>
    <source>
        <strain evidence="6">GalUA</strain>
    </source>
</reference>
<dbReference type="AlphaFoldDB" id="A0A7V7QHX2"/>
<dbReference type="GO" id="GO:0015833">
    <property type="term" value="P:peptide transport"/>
    <property type="evidence" value="ECO:0007669"/>
    <property type="project" value="InterPro"/>
</dbReference>
<dbReference type="InterPro" id="IPR003439">
    <property type="entry name" value="ABC_transporter-like_ATP-bd"/>
</dbReference>
<proteinExistence type="inferred from homology"/>
<dbReference type="GO" id="GO:0016887">
    <property type="term" value="F:ATP hydrolysis activity"/>
    <property type="evidence" value="ECO:0007669"/>
    <property type="project" value="InterPro"/>
</dbReference>
<dbReference type="InterPro" id="IPR027417">
    <property type="entry name" value="P-loop_NTPase"/>
</dbReference>
<organism evidence="6 7">
    <name type="scientific">Candidatus Galacturonatibacter soehngenii</name>
    <dbReference type="NCBI Taxonomy" id="2307010"/>
    <lineage>
        <taxon>Bacteria</taxon>
        <taxon>Bacillati</taxon>
        <taxon>Bacillota</taxon>
        <taxon>Clostridia</taxon>
        <taxon>Lachnospirales</taxon>
        <taxon>Lachnospiraceae</taxon>
        <taxon>Candidatus Galacturonatibacter</taxon>
    </lineage>
</organism>